<evidence type="ECO:0000313" key="2">
    <source>
        <dbReference type="EMBL" id="SQI53232.1"/>
    </source>
</evidence>
<dbReference type="Pfam" id="PF13460">
    <property type="entry name" value="NAD_binding_10"/>
    <property type="match status" value="1"/>
</dbReference>
<dbReference type="KEGG" id="blen:NCTC4824_00722"/>
<dbReference type="InterPro" id="IPR036291">
    <property type="entry name" value="NAD(P)-bd_dom_sf"/>
</dbReference>
<organism evidence="2 3">
    <name type="scientific">Lederbergia lenta</name>
    <name type="common">Bacillus lentus</name>
    <dbReference type="NCBI Taxonomy" id="1467"/>
    <lineage>
        <taxon>Bacteria</taxon>
        <taxon>Bacillati</taxon>
        <taxon>Bacillota</taxon>
        <taxon>Bacilli</taxon>
        <taxon>Bacillales</taxon>
        <taxon>Bacillaceae</taxon>
        <taxon>Lederbergia</taxon>
    </lineage>
</organism>
<sequence length="212" mass="22920">MKVLVAGANGHTGRLLIEHLANHSDHHPYALVRDEDQAKELRKLGAAEVIVADLEDFQIELTKGMDAVIFAAGSGSKTGPDKTIAVDQEGAKKLVDAAFRSGVKHFVMLSAMGADEPQGPIEHYLAAKQIADDYLKNSGLTYTIVRPGLLSHDAPTGKIELATKIELLEDRAIPRADVAHVLAATLDIENTHNKVFEILSGDKKIEQALDIF</sequence>
<reference evidence="2 3" key="1">
    <citation type="submission" date="2018-06" db="EMBL/GenBank/DDBJ databases">
        <authorList>
            <consortium name="Pathogen Informatics"/>
            <person name="Doyle S."/>
        </authorList>
    </citation>
    <scope>NUCLEOTIDE SEQUENCE [LARGE SCALE GENOMIC DNA]</scope>
    <source>
        <strain evidence="2 3">NCTC4824</strain>
    </source>
</reference>
<name>A0A2X4W2W8_LEDLE</name>
<dbReference type="EMBL" id="LS483476">
    <property type="protein sequence ID" value="SQI53232.1"/>
    <property type="molecule type" value="Genomic_DNA"/>
</dbReference>
<gene>
    <name evidence="2" type="ORF">NCTC4824_00722</name>
</gene>
<accession>A0A2X4W2W8</accession>
<dbReference type="PANTHER" id="PTHR15020">
    <property type="entry name" value="FLAVIN REDUCTASE-RELATED"/>
    <property type="match status" value="1"/>
</dbReference>
<dbReference type="CDD" id="cd05243">
    <property type="entry name" value="SDR_a5"/>
    <property type="match status" value="1"/>
</dbReference>
<dbReference type="SUPFAM" id="SSF51735">
    <property type="entry name" value="NAD(P)-binding Rossmann-fold domains"/>
    <property type="match status" value="1"/>
</dbReference>
<dbReference type="EC" id="5.1.-.-" evidence="2"/>
<proteinExistence type="predicted"/>
<dbReference type="Gene3D" id="3.40.50.720">
    <property type="entry name" value="NAD(P)-binding Rossmann-like Domain"/>
    <property type="match status" value="1"/>
</dbReference>
<evidence type="ECO:0000313" key="3">
    <source>
        <dbReference type="Proteomes" id="UP000249134"/>
    </source>
</evidence>
<dbReference type="AlphaFoldDB" id="A0A2X4W2W8"/>
<dbReference type="InterPro" id="IPR016040">
    <property type="entry name" value="NAD(P)-bd_dom"/>
</dbReference>
<feature type="domain" description="NAD(P)-binding" evidence="1">
    <location>
        <begin position="7"/>
        <end position="187"/>
    </location>
</feature>
<dbReference type="PANTHER" id="PTHR15020:SF50">
    <property type="entry name" value="UPF0659 PROTEIN YMR090W"/>
    <property type="match status" value="1"/>
</dbReference>
<dbReference type="Proteomes" id="UP000249134">
    <property type="component" value="Chromosome 1"/>
</dbReference>
<dbReference type="RefSeq" id="WP_066146753.1">
    <property type="nucleotide sequence ID" value="NZ_CBCSGM010000002.1"/>
</dbReference>
<evidence type="ECO:0000259" key="1">
    <source>
        <dbReference type="Pfam" id="PF13460"/>
    </source>
</evidence>
<protein>
    <submittedName>
        <fullName evidence="2">NAD dependent epimerase/dehydratase</fullName>
        <ecNumber evidence="2">5.1.-.-</ecNumber>
    </submittedName>
</protein>
<keyword evidence="2" id="KW-0413">Isomerase</keyword>
<keyword evidence="3" id="KW-1185">Reference proteome</keyword>
<dbReference type="GO" id="GO:0016853">
    <property type="term" value="F:isomerase activity"/>
    <property type="evidence" value="ECO:0007669"/>
    <property type="project" value="UniProtKB-KW"/>
</dbReference>
<dbReference type="STRING" id="1348624.GCA_001591545_04074"/>